<keyword evidence="1" id="KW-0472">Membrane</keyword>
<comment type="caution">
    <text evidence="2">The sequence shown here is derived from an EMBL/GenBank/DDBJ whole genome shotgun (WGS) entry which is preliminary data.</text>
</comment>
<dbReference type="EMBL" id="ACJM01000008">
    <property type="protein sequence ID" value="EEG77406.1"/>
    <property type="molecule type" value="Genomic_DNA"/>
</dbReference>
<keyword evidence="1" id="KW-1133">Transmembrane helix</keyword>
<evidence type="ECO:0000313" key="2">
    <source>
        <dbReference type="EMBL" id="EEG77406.1"/>
    </source>
</evidence>
<dbReference type="STRING" id="555088.DealDRAFT_1863"/>
<organism evidence="2 3">
    <name type="scientific">Dethiobacter alkaliphilus AHT 1</name>
    <dbReference type="NCBI Taxonomy" id="555088"/>
    <lineage>
        <taxon>Bacteria</taxon>
        <taxon>Bacillati</taxon>
        <taxon>Bacillota</taxon>
        <taxon>Dethiobacteria</taxon>
        <taxon>Dethiobacterales</taxon>
        <taxon>Dethiobacteraceae</taxon>
        <taxon>Dethiobacter</taxon>
    </lineage>
</organism>
<evidence type="ECO:0000256" key="1">
    <source>
        <dbReference type="SAM" id="Phobius"/>
    </source>
</evidence>
<reference evidence="2 3" key="1">
    <citation type="submission" date="2009-02" db="EMBL/GenBank/DDBJ databases">
        <title>Sequencing of the draft genome and assembly of Dethiobacter alkaliphilus AHT 1.</title>
        <authorList>
            <consortium name="US DOE Joint Genome Institute (JGI-PGF)"/>
            <person name="Lucas S."/>
            <person name="Copeland A."/>
            <person name="Lapidus A."/>
            <person name="Glavina del Rio T."/>
            <person name="Dalin E."/>
            <person name="Tice H."/>
            <person name="Bruce D."/>
            <person name="Goodwin L."/>
            <person name="Pitluck S."/>
            <person name="Larimer F."/>
            <person name="Land M.L."/>
            <person name="Hauser L."/>
            <person name="Muyzer G."/>
        </authorList>
    </citation>
    <scope>NUCLEOTIDE SEQUENCE [LARGE SCALE GENOMIC DNA]</scope>
    <source>
        <strain evidence="2 3">AHT 1</strain>
    </source>
</reference>
<gene>
    <name evidence="2" type="ORF">DealDRAFT_1863</name>
</gene>
<name>C0GHA4_DETAL</name>
<feature type="transmembrane region" description="Helical" evidence="1">
    <location>
        <begin position="65"/>
        <end position="85"/>
    </location>
</feature>
<dbReference type="RefSeq" id="WP_008516816.1">
    <property type="nucleotide sequence ID" value="NZ_ACJM01000008.1"/>
</dbReference>
<keyword evidence="3" id="KW-1185">Reference proteome</keyword>
<evidence type="ECO:0000313" key="3">
    <source>
        <dbReference type="Proteomes" id="UP000006443"/>
    </source>
</evidence>
<proteinExistence type="predicted"/>
<keyword evidence="1" id="KW-0812">Transmembrane</keyword>
<accession>C0GHA4</accession>
<feature type="transmembrane region" description="Helical" evidence="1">
    <location>
        <begin position="6"/>
        <end position="27"/>
    </location>
</feature>
<dbReference type="AlphaFoldDB" id="C0GHA4"/>
<sequence>MERFTGLEIWFIASIPVFLLLGAIFYLGYKKSCRMMPLILSQLFGFLSVMVLVTLLALYDILPDVVMPVIYLVIMMIFYVGGASLTARLMEAHTRAEYEEGDSQEGGR</sequence>
<protein>
    <submittedName>
        <fullName evidence="2">Uncharacterized protein</fullName>
    </submittedName>
</protein>
<feature type="transmembrane region" description="Helical" evidence="1">
    <location>
        <begin position="39"/>
        <end position="59"/>
    </location>
</feature>
<dbReference type="Proteomes" id="UP000006443">
    <property type="component" value="Unassembled WGS sequence"/>
</dbReference>